<protein>
    <recommendedName>
        <fullName evidence="3">HD domain-containing protein</fullName>
    </recommendedName>
</protein>
<dbReference type="Gene3D" id="1.10.3210.10">
    <property type="entry name" value="Hypothetical protein af1432"/>
    <property type="match status" value="1"/>
</dbReference>
<accession>A0A1H9UQA6</accession>
<evidence type="ECO:0000313" key="2">
    <source>
        <dbReference type="Proteomes" id="UP000182584"/>
    </source>
</evidence>
<name>A0A1H9UQA6_BUTFI</name>
<dbReference type="RefSeq" id="WP_074757189.1">
    <property type="nucleotide sequence ID" value="NZ_FOGJ01000019.1"/>
</dbReference>
<dbReference type="PANTHER" id="PTHR46246">
    <property type="entry name" value="GUANOSINE-3',5'-BIS(DIPHOSPHATE) 3'-PYROPHOSPHOHYDROLASE MESH1"/>
    <property type="match status" value="1"/>
</dbReference>
<dbReference type="SUPFAM" id="SSF109604">
    <property type="entry name" value="HD-domain/PDEase-like"/>
    <property type="match status" value="1"/>
</dbReference>
<dbReference type="PANTHER" id="PTHR46246:SF1">
    <property type="entry name" value="GUANOSINE-3',5'-BIS(DIPHOSPHATE) 3'-PYROPHOSPHOHYDROLASE MESH1"/>
    <property type="match status" value="1"/>
</dbReference>
<organism evidence="1 2">
    <name type="scientific">Butyrivibrio fibrisolvens</name>
    <dbReference type="NCBI Taxonomy" id="831"/>
    <lineage>
        <taxon>Bacteria</taxon>
        <taxon>Bacillati</taxon>
        <taxon>Bacillota</taxon>
        <taxon>Clostridia</taxon>
        <taxon>Lachnospirales</taxon>
        <taxon>Lachnospiraceae</taxon>
        <taxon>Butyrivibrio</taxon>
    </lineage>
</organism>
<dbReference type="OrthoDB" id="9781544at2"/>
<evidence type="ECO:0008006" key="3">
    <source>
        <dbReference type="Google" id="ProtNLM"/>
    </source>
</evidence>
<proteinExistence type="predicted"/>
<sequence length="212" mass="24662">MEVKDKIFSENNMYKRLKKAAKTEHLENLDMALEYSIKKHRGEMRKANKFNKKAQIPYIIHPLMMACQAHALGIKDDKVLAVTMLHDICEDCNVDPSELPFPQEIRDCVDTLTKRKGQPKEEYFAGIAKDSTAAIVKALDRVNNVSTMSSSFSRQKVIEYIEETEEYVYPLLDVIKYEYHDYNDAVFILKYHLKSLIESIKCFILQDELEDD</sequence>
<dbReference type="EMBL" id="FOGJ01000019">
    <property type="protein sequence ID" value="SES11528.1"/>
    <property type="molecule type" value="Genomic_DNA"/>
</dbReference>
<gene>
    <name evidence="1" type="ORF">SAMN04487884_11948</name>
</gene>
<dbReference type="GO" id="GO:0008893">
    <property type="term" value="F:guanosine-3',5'-bis(diphosphate) 3'-diphosphatase activity"/>
    <property type="evidence" value="ECO:0007669"/>
    <property type="project" value="TreeGrafter"/>
</dbReference>
<evidence type="ECO:0000313" key="1">
    <source>
        <dbReference type="EMBL" id="SES11528.1"/>
    </source>
</evidence>
<dbReference type="AlphaFoldDB" id="A0A1H9UQA6"/>
<dbReference type="eggNOG" id="COG0317">
    <property type="taxonomic scope" value="Bacteria"/>
</dbReference>
<dbReference type="InterPro" id="IPR052194">
    <property type="entry name" value="MESH1"/>
</dbReference>
<reference evidence="1 2" key="1">
    <citation type="submission" date="2016-10" db="EMBL/GenBank/DDBJ databases">
        <authorList>
            <person name="de Groot N.N."/>
        </authorList>
    </citation>
    <scope>NUCLEOTIDE SEQUENCE [LARGE SCALE GENOMIC DNA]</scope>
    <source>
        <strain evidence="1 2">AR40</strain>
    </source>
</reference>
<dbReference type="Proteomes" id="UP000182584">
    <property type="component" value="Unassembled WGS sequence"/>
</dbReference>